<evidence type="ECO:0000256" key="1">
    <source>
        <dbReference type="SAM" id="Coils"/>
    </source>
</evidence>
<sequence>MITALTELDTYYKSICENALSMQKEAVSYKTKLDSASKKVENLTDKLQSLSNTNKELKLQNHELSQQLDAHKKVLLQYIYPDVATELLKEQGLIKGDVESCIKNQALSEQIISPTSSILPIETEDKIPEKQANHSSESNIIQGLFNNLEGI</sequence>
<dbReference type="EMBL" id="QSOV01000002">
    <property type="protein sequence ID" value="RGJ25436.1"/>
    <property type="molecule type" value="Genomic_DNA"/>
</dbReference>
<evidence type="ECO:0000313" key="3">
    <source>
        <dbReference type="Proteomes" id="UP000260655"/>
    </source>
</evidence>
<accession>A0A3E4GSN9</accession>
<gene>
    <name evidence="2" type="ORF">DXD67_02585</name>
</gene>
<reference evidence="2 3" key="1">
    <citation type="submission" date="2018-08" db="EMBL/GenBank/DDBJ databases">
        <title>A genome reference for cultivated species of the human gut microbiota.</title>
        <authorList>
            <person name="Zou Y."/>
            <person name="Xue W."/>
            <person name="Luo G."/>
        </authorList>
    </citation>
    <scope>NUCLEOTIDE SEQUENCE [LARGE SCALE GENOMIC DNA]</scope>
    <source>
        <strain evidence="2 3">TM07-19</strain>
    </source>
</reference>
<feature type="coiled-coil region" evidence="1">
    <location>
        <begin position="26"/>
        <end position="74"/>
    </location>
</feature>
<name>A0A3E4GSN9_9FIRM</name>
<dbReference type="RefSeq" id="WP_117556067.1">
    <property type="nucleotide sequence ID" value="NZ_JAAIOQ010000012.1"/>
</dbReference>
<evidence type="ECO:0000313" key="2">
    <source>
        <dbReference type="EMBL" id="RGJ25436.1"/>
    </source>
</evidence>
<comment type="caution">
    <text evidence="2">The sequence shown here is derived from an EMBL/GenBank/DDBJ whole genome shotgun (WGS) entry which is preliminary data.</text>
</comment>
<dbReference type="AlphaFoldDB" id="A0A3E4GSN9"/>
<keyword evidence="1" id="KW-0175">Coiled coil</keyword>
<organism evidence="2 3">
    <name type="scientific">Coprococcus comes</name>
    <dbReference type="NCBI Taxonomy" id="410072"/>
    <lineage>
        <taxon>Bacteria</taxon>
        <taxon>Bacillati</taxon>
        <taxon>Bacillota</taxon>
        <taxon>Clostridia</taxon>
        <taxon>Lachnospirales</taxon>
        <taxon>Lachnospiraceae</taxon>
        <taxon>Coprococcus</taxon>
    </lineage>
</organism>
<dbReference type="Proteomes" id="UP000260655">
    <property type="component" value="Unassembled WGS sequence"/>
</dbReference>
<protein>
    <submittedName>
        <fullName evidence="2">Uncharacterized protein</fullName>
    </submittedName>
</protein>
<proteinExistence type="predicted"/>